<dbReference type="SUPFAM" id="SSF56784">
    <property type="entry name" value="HAD-like"/>
    <property type="match status" value="1"/>
</dbReference>
<gene>
    <name evidence="15" type="ORF">DUNSADRAFT_5249</name>
</gene>
<reference evidence="15" key="1">
    <citation type="submission" date="2017-08" db="EMBL/GenBank/DDBJ databases">
        <authorList>
            <person name="Polle J.E."/>
            <person name="Barry K."/>
            <person name="Cushman J."/>
            <person name="Schmutz J."/>
            <person name="Tran D."/>
            <person name="Hathwaick L.T."/>
            <person name="Yim W.C."/>
            <person name="Jenkins J."/>
            <person name="Mckie-Krisberg Z.M."/>
            <person name="Prochnik S."/>
            <person name="Lindquist E."/>
            <person name="Dockter R.B."/>
            <person name="Adam C."/>
            <person name="Molina H."/>
            <person name="Bunkerborg J."/>
            <person name="Jin E."/>
            <person name="Buchheim M."/>
            <person name="Magnuson J."/>
        </authorList>
    </citation>
    <scope>NUCLEOTIDE SEQUENCE</scope>
    <source>
        <strain evidence="15">CCAP 19/18</strain>
    </source>
</reference>
<proteinExistence type="inferred from homology"/>
<evidence type="ECO:0000259" key="14">
    <source>
        <dbReference type="PROSITE" id="PS50846"/>
    </source>
</evidence>
<dbReference type="CDD" id="cd00371">
    <property type="entry name" value="HMA"/>
    <property type="match status" value="2"/>
</dbReference>
<feature type="region of interest" description="Disordered" evidence="12">
    <location>
        <begin position="1"/>
        <end position="27"/>
    </location>
</feature>
<feature type="region of interest" description="Disordered" evidence="12">
    <location>
        <begin position="1392"/>
        <end position="1423"/>
    </location>
</feature>
<feature type="transmembrane region" description="Helical" evidence="13">
    <location>
        <begin position="460"/>
        <end position="482"/>
    </location>
</feature>
<keyword evidence="16" id="KW-1185">Reference proteome</keyword>
<keyword evidence="10" id="KW-0186">Copper</keyword>
<feature type="domain" description="HMA" evidence="14">
    <location>
        <begin position="30"/>
        <end position="96"/>
    </location>
</feature>
<dbReference type="PANTHER" id="PTHR43520">
    <property type="entry name" value="ATP7, ISOFORM B"/>
    <property type="match status" value="1"/>
</dbReference>
<sequence length="1551" mass="160511">MPAPVESPLPSEDPCSLPPPAPNGNEHGAQIVRIHVGGMSCASCVQTLTKHLHSLPGVLDASVLLLEERAQVTYDSQHVQASKILEAIEDLGFEAQLQVQDAEPGTVALQVTGMTCASCVATLESALKRCPGVQGVAVNLAQNKATIKFDPSSGLGPRDFIAVTEDCGYEACLWKATTTDSGELCRIDAQKWRRRLLVSALCSIPVFLASMLPMLPGPWMEWLEHSHLVVNALPLSWVVQLVLASCVQVFVGSPFFRSAWLAVRHGSANMSLLVVIGTSAAFVYSLISVVLAALDASYDGQVCFEASTLIITFVCGGKWLEAQAKARTNDVVNSLTQLAPSTALLIKSGKGNAEETVEVIDSALLHVGDSVRVLPGAAVPVDGVVLQGRSAVDESMITGESLPVSKEAGSVVMGGTVNGAGLLTVRATRVGSSTTLSSIARLVQDSQASKAPVQAIADTIASYFVPSVVAAAMVVLIVWLILAYKVIPREDLPQDGRMPPYLVALLHAINVLVISCPCALGLATPTAVLVGTGVAASQGILIKGGGPLELAHKTRVVVFDKTGTLTQGKASVKGIKLLRPLPPCHPLPLPAPSTPVAPAPCTAPPAPDTCTSPSKLQHATNINMTSVRTQDPARGDAGSHWGLERVLRCLAVVEAGSEHPLGQALVTYASEALSRMGPHCHQHHMYTSGHGQPGCCAAPQPQHRDVAALTVPKSAPHPQHTDVAVLTVPESVLQPLRTDVAARQPDNLQGPFTAHSTLEQQQQQPQQQQVQVQPSPPPCACKPSCCQTPPATATFSSPPTNRGSGCGGGGGNRGGGPACCNGISKGWLQGEAGSSCGGSRNSGSGCRGSGGDKSGGPACCNGISKSRPGGEADSSRDASSNNGSGCGIGGGDKNGGPVCCNGISKSRPEGEVGGSCSGIGNSGGSCGDDSENKSGGPVCCNGTSKGGPERGAGGSYDGSSNSGNSCGGGGGGDRSGGPACCNGSSKGRPERDAGGSCNGSSNSSSAAAGAQGQALDFEAVPGRGLKCRYIEATHHSHCQQPTAHQVFVGNAQWMRDNHIPLDAETLDEIERMESQGCTVVVAAVAGTAVAVAAITDQVKPEAGRIVAALHRMGMRVWMMTGDNERAAASIASRLGIPPQRVVSAATPDGKLQALQALQSGQQPAHALSASNPALPPYNHSTMSCGRRNRGVGGEGGFRAAQSVWWQQLKGAKKSQQVRSYDAQGRKGLAGAAALSSGDVQQSPSWSRWVGRNCALVLGNECVGDGEGDRQGVRAPLLANVREDNEGGGCQRTASAAVDVCVQQTDEGCCGKAGGKQRAHSNDDAGWAGDIENGKLGQQFLRSNSDAGWEGDIENGKSGQQLVQLDGAGWEGDIESGKPGMLTVPSGILITPPDSPSMSISWQQQQQQQQWDPQKRKQQQRQDGKRTVVAMVGDGINDSPALTAADVGIAIGAGTDVAVAAAEIVLMRDNLEDVVVALDLARFTFRRILWNFLWAFGYNILAIPLAAGALFPWTHSLVPPWVSAFAMSLSSFSVVVSSLMLRGYKRPGNLAC</sequence>
<dbReference type="PRINTS" id="PR00942">
    <property type="entry name" value="CUATPASEI"/>
</dbReference>
<dbReference type="InterPro" id="IPR001757">
    <property type="entry name" value="P_typ_ATPase"/>
</dbReference>
<dbReference type="Pfam" id="PF00403">
    <property type="entry name" value="HMA"/>
    <property type="match status" value="2"/>
</dbReference>
<evidence type="ECO:0000256" key="5">
    <source>
        <dbReference type="ARBA" id="ARBA00022737"/>
    </source>
</evidence>
<dbReference type="InterPro" id="IPR008250">
    <property type="entry name" value="ATPase_P-typ_transduc_dom_A_sf"/>
</dbReference>
<dbReference type="InterPro" id="IPR023299">
    <property type="entry name" value="ATPase_P-typ_cyto_dom_N"/>
</dbReference>
<evidence type="ECO:0000313" key="15">
    <source>
        <dbReference type="EMBL" id="KAF5836918.1"/>
    </source>
</evidence>
<accession>A0ABQ7GQT2</accession>
<comment type="caution">
    <text evidence="15">The sequence shown here is derived from an EMBL/GenBank/DDBJ whole genome shotgun (WGS) entry which is preliminary data.</text>
</comment>
<keyword evidence="6" id="KW-0813">Transport</keyword>
<dbReference type="Proteomes" id="UP000815325">
    <property type="component" value="Unassembled WGS sequence"/>
</dbReference>
<dbReference type="NCBIfam" id="TIGR00003">
    <property type="entry name" value="copper ion binding protein"/>
    <property type="match status" value="2"/>
</dbReference>
<dbReference type="EMBL" id="MU069637">
    <property type="protein sequence ID" value="KAF5836918.1"/>
    <property type="molecule type" value="Genomic_DNA"/>
</dbReference>
<feature type="compositionally biased region" description="Gly residues" evidence="12">
    <location>
        <begin position="965"/>
        <end position="975"/>
    </location>
</feature>
<feature type="region of interest" description="Disordered" evidence="12">
    <location>
        <begin position="950"/>
        <end position="1005"/>
    </location>
</feature>
<dbReference type="SUPFAM" id="SSF81653">
    <property type="entry name" value="Calcium ATPase, transduction domain A"/>
    <property type="match status" value="1"/>
</dbReference>
<dbReference type="Pfam" id="PF00702">
    <property type="entry name" value="Hydrolase"/>
    <property type="match status" value="1"/>
</dbReference>
<feature type="transmembrane region" description="Helical" evidence="13">
    <location>
        <begin position="502"/>
        <end position="523"/>
    </location>
</feature>
<dbReference type="PROSITE" id="PS00154">
    <property type="entry name" value="ATPASE_E1_E2"/>
    <property type="match status" value="1"/>
</dbReference>
<feature type="transmembrane region" description="Helical" evidence="13">
    <location>
        <begin position="235"/>
        <end position="256"/>
    </location>
</feature>
<dbReference type="InterPro" id="IPR023298">
    <property type="entry name" value="ATPase_P-typ_TM_dom_sf"/>
</dbReference>
<dbReference type="NCBIfam" id="TIGR01494">
    <property type="entry name" value="ATPase_P-type"/>
    <property type="match status" value="2"/>
</dbReference>
<organism evidence="15 16">
    <name type="scientific">Dunaliella salina</name>
    <name type="common">Green alga</name>
    <name type="synonym">Protococcus salinus</name>
    <dbReference type="NCBI Taxonomy" id="3046"/>
    <lineage>
        <taxon>Eukaryota</taxon>
        <taxon>Viridiplantae</taxon>
        <taxon>Chlorophyta</taxon>
        <taxon>core chlorophytes</taxon>
        <taxon>Chlorophyceae</taxon>
        <taxon>CS clade</taxon>
        <taxon>Chlamydomonadales</taxon>
        <taxon>Dunaliellaceae</taxon>
        <taxon>Dunaliella</taxon>
    </lineage>
</organism>
<evidence type="ECO:0000256" key="8">
    <source>
        <dbReference type="ARBA" id="ARBA00022967"/>
    </source>
</evidence>
<evidence type="ECO:0000256" key="12">
    <source>
        <dbReference type="SAM" id="MobiDB-lite"/>
    </source>
</evidence>
<evidence type="ECO:0000256" key="11">
    <source>
        <dbReference type="ARBA" id="ARBA00023136"/>
    </source>
</evidence>
<keyword evidence="6" id="KW-0187">Copper transport</keyword>
<evidence type="ECO:0000256" key="9">
    <source>
        <dbReference type="ARBA" id="ARBA00022989"/>
    </source>
</evidence>
<keyword evidence="6" id="KW-0406">Ion transport</keyword>
<dbReference type="PRINTS" id="PR00119">
    <property type="entry name" value="CATATPASE"/>
</dbReference>
<evidence type="ECO:0000256" key="3">
    <source>
        <dbReference type="ARBA" id="ARBA00022692"/>
    </source>
</evidence>
<keyword evidence="4" id="KW-0479">Metal-binding</keyword>
<dbReference type="PANTHER" id="PTHR43520:SF8">
    <property type="entry name" value="P-TYPE CU(+) TRANSPORTER"/>
    <property type="match status" value="1"/>
</dbReference>
<dbReference type="InterPro" id="IPR006121">
    <property type="entry name" value="HMA_dom"/>
</dbReference>
<feature type="region of interest" description="Disordered" evidence="12">
    <location>
        <begin position="870"/>
        <end position="889"/>
    </location>
</feature>
<feature type="transmembrane region" description="Helical" evidence="13">
    <location>
        <begin position="1446"/>
        <end position="1466"/>
    </location>
</feature>
<keyword evidence="11 13" id="KW-0472">Membrane</keyword>
<dbReference type="SUPFAM" id="SSF81660">
    <property type="entry name" value="Metal cation-transporting ATPase, ATP-binding domain N"/>
    <property type="match status" value="2"/>
</dbReference>
<feature type="compositionally biased region" description="Low complexity" evidence="12">
    <location>
        <begin position="994"/>
        <end position="1005"/>
    </location>
</feature>
<keyword evidence="8" id="KW-1278">Translocase</keyword>
<evidence type="ECO:0000256" key="1">
    <source>
        <dbReference type="ARBA" id="ARBA00004127"/>
    </source>
</evidence>
<evidence type="ECO:0000313" key="16">
    <source>
        <dbReference type="Proteomes" id="UP000815325"/>
    </source>
</evidence>
<dbReference type="Gene3D" id="3.40.1110.10">
    <property type="entry name" value="Calcium-transporting ATPase, cytoplasmic domain N"/>
    <property type="match status" value="2"/>
</dbReference>
<evidence type="ECO:0000256" key="4">
    <source>
        <dbReference type="ARBA" id="ARBA00022723"/>
    </source>
</evidence>
<keyword evidence="3 13" id="KW-0812">Transmembrane</keyword>
<dbReference type="SUPFAM" id="SSF81665">
    <property type="entry name" value="Calcium ATPase, transmembrane domain M"/>
    <property type="match status" value="1"/>
</dbReference>
<evidence type="ECO:0000256" key="6">
    <source>
        <dbReference type="ARBA" id="ARBA00022796"/>
    </source>
</evidence>
<feature type="transmembrane region" description="Helical" evidence="13">
    <location>
        <begin position="1487"/>
        <end position="1508"/>
    </location>
</feature>
<dbReference type="InterPro" id="IPR017969">
    <property type="entry name" value="Heavy-metal-associated_CS"/>
</dbReference>
<dbReference type="InterPro" id="IPR006122">
    <property type="entry name" value="HMA_Cu_ion-bd"/>
</dbReference>
<dbReference type="InterPro" id="IPR023214">
    <property type="entry name" value="HAD_sf"/>
</dbReference>
<dbReference type="Pfam" id="PF00122">
    <property type="entry name" value="E1-E2_ATPase"/>
    <property type="match status" value="1"/>
</dbReference>
<comment type="subcellular location">
    <subcellularLocation>
        <location evidence="1">Endomembrane system</location>
        <topology evidence="1">Multi-pass membrane protein</topology>
    </subcellularLocation>
</comment>
<name>A0ABQ7GQT2_DUNSA</name>
<evidence type="ECO:0000256" key="10">
    <source>
        <dbReference type="ARBA" id="ARBA00023008"/>
    </source>
</evidence>
<feature type="region of interest" description="Disordered" evidence="12">
    <location>
        <begin position="746"/>
        <end position="775"/>
    </location>
</feature>
<keyword evidence="9 13" id="KW-1133">Transmembrane helix</keyword>
<feature type="domain" description="HMA" evidence="14">
    <location>
        <begin position="105"/>
        <end position="172"/>
    </location>
</feature>
<dbReference type="InterPro" id="IPR036412">
    <property type="entry name" value="HAD-like_sf"/>
</dbReference>
<dbReference type="PROSITE" id="PS50846">
    <property type="entry name" value="HMA_2"/>
    <property type="match status" value="2"/>
</dbReference>
<dbReference type="Gene3D" id="3.40.50.1000">
    <property type="entry name" value="HAD superfamily/HAD-like"/>
    <property type="match status" value="3"/>
</dbReference>
<evidence type="ECO:0000256" key="13">
    <source>
        <dbReference type="SAM" id="Phobius"/>
    </source>
</evidence>
<dbReference type="Gene3D" id="2.70.150.10">
    <property type="entry name" value="Calcium-transporting ATPase, cytoplasmic transduction domain A"/>
    <property type="match status" value="1"/>
</dbReference>
<feature type="transmembrane region" description="Helical" evidence="13">
    <location>
        <begin position="196"/>
        <end position="215"/>
    </location>
</feature>
<feature type="transmembrane region" description="Helical" evidence="13">
    <location>
        <begin position="268"/>
        <end position="294"/>
    </location>
</feature>
<evidence type="ECO:0000256" key="7">
    <source>
        <dbReference type="ARBA" id="ARBA00022842"/>
    </source>
</evidence>
<keyword evidence="7" id="KW-0460">Magnesium</keyword>
<dbReference type="Gene3D" id="3.30.70.100">
    <property type="match status" value="2"/>
</dbReference>
<dbReference type="InterPro" id="IPR036163">
    <property type="entry name" value="HMA_dom_sf"/>
</dbReference>
<comment type="similarity">
    <text evidence="2">Belongs to the cation transport ATPase (P-type) (TC 3.A.3) family. Type IB subfamily.</text>
</comment>
<dbReference type="InterPro" id="IPR059000">
    <property type="entry name" value="ATPase_P-type_domA"/>
</dbReference>
<keyword evidence="5" id="KW-0677">Repeat</keyword>
<feature type="compositionally biased region" description="Low complexity" evidence="12">
    <location>
        <begin position="760"/>
        <end position="773"/>
    </location>
</feature>
<dbReference type="SUPFAM" id="SSF55008">
    <property type="entry name" value="HMA, heavy metal-associated domain"/>
    <property type="match status" value="2"/>
</dbReference>
<evidence type="ECO:0000256" key="2">
    <source>
        <dbReference type="ARBA" id="ARBA00006024"/>
    </source>
</evidence>
<protein>
    <submittedName>
        <fullName evidence="15">E1-E2 ATPase-domain-containing protein</fullName>
    </submittedName>
</protein>
<dbReference type="PROSITE" id="PS01047">
    <property type="entry name" value="HMA_1"/>
    <property type="match status" value="2"/>
</dbReference>
<feature type="compositionally biased region" description="Low complexity" evidence="12">
    <location>
        <begin position="1401"/>
        <end position="1411"/>
    </location>
</feature>
<dbReference type="InterPro" id="IPR018303">
    <property type="entry name" value="ATPase_P-typ_P_site"/>
</dbReference>
<feature type="transmembrane region" description="Helical" evidence="13">
    <location>
        <begin position="1520"/>
        <end position="1540"/>
    </location>
</feature>